<evidence type="ECO:0000256" key="13">
    <source>
        <dbReference type="ARBA" id="ARBA00030778"/>
    </source>
</evidence>
<evidence type="ECO:0000256" key="7">
    <source>
        <dbReference type="ARBA" id="ARBA00023145"/>
    </source>
</evidence>
<evidence type="ECO:0000256" key="11">
    <source>
        <dbReference type="ARBA" id="ARBA00029762"/>
    </source>
</evidence>
<dbReference type="RefSeq" id="XP_067713980.1">
    <property type="nucleotide sequence ID" value="XM_067857879.1"/>
</dbReference>
<dbReference type="GO" id="GO:0008239">
    <property type="term" value="F:dipeptidyl-peptidase activity"/>
    <property type="evidence" value="ECO:0007669"/>
    <property type="project" value="UniProtKB-EC"/>
</dbReference>
<evidence type="ECO:0000256" key="14">
    <source>
        <dbReference type="ARBA" id="ARBA00032961"/>
    </source>
</evidence>
<protein>
    <recommendedName>
        <fullName evidence="6">Dipeptidyl peptidase 1</fullName>
        <ecNumber evidence="5">3.4.14.1</ecNumber>
    </recommendedName>
    <alternativeName>
        <fullName evidence="12">Cathepsin C</fullName>
    </alternativeName>
    <alternativeName>
        <fullName evidence="11">Cathepsin J</fullName>
    </alternativeName>
    <alternativeName>
        <fullName evidence="14">Dipeptidyl peptidase I</fullName>
    </alternativeName>
    <alternativeName>
        <fullName evidence="13">Dipeptidyl transferase</fullName>
    </alternativeName>
</protein>
<evidence type="ECO:0000256" key="8">
    <source>
        <dbReference type="ARBA" id="ARBA00023157"/>
    </source>
</evidence>
<evidence type="ECO:0000256" key="15">
    <source>
        <dbReference type="ARBA" id="ARBA00045556"/>
    </source>
</evidence>
<dbReference type="PROSITE" id="PS00640">
    <property type="entry name" value="THIOL_PROTEASE_ASN"/>
    <property type="match status" value="1"/>
</dbReference>
<dbReference type="Gene3D" id="3.90.70.10">
    <property type="entry name" value="Cysteine proteinases"/>
    <property type="match status" value="1"/>
</dbReference>
<evidence type="ECO:0000256" key="10">
    <source>
        <dbReference type="ARBA" id="ARBA00023214"/>
    </source>
</evidence>
<dbReference type="SUPFAM" id="SSF75001">
    <property type="entry name" value="Dipeptidyl peptidase I (cathepsin C), exclusion domain"/>
    <property type="match status" value="1"/>
</dbReference>
<keyword evidence="7" id="KW-0865">Zymogen</keyword>
<dbReference type="SMART" id="SM00645">
    <property type="entry name" value="Pept_C1"/>
    <property type="match status" value="1"/>
</dbReference>
<dbReference type="AlphaFoldDB" id="A0AAV4LQ30"/>
<evidence type="ECO:0000256" key="1">
    <source>
        <dbReference type="ARBA" id="ARBA00000738"/>
    </source>
</evidence>
<dbReference type="GeneID" id="94193392"/>
<dbReference type="EMBL" id="BPLF01000001">
    <property type="protein sequence ID" value="GIX61909.1"/>
    <property type="molecule type" value="Genomic_DNA"/>
</dbReference>
<dbReference type="InterPro" id="IPR036496">
    <property type="entry name" value="CathepsinC_exc_dom_sf"/>
</dbReference>
<organism evidence="18 19">
    <name type="scientific">Babesia caballi</name>
    <dbReference type="NCBI Taxonomy" id="5871"/>
    <lineage>
        <taxon>Eukaryota</taxon>
        <taxon>Sar</taxon>
        <taxon>Alveolata</taxon>
        <taxon>Apicomplexa</taxon>
        <taxon>Aconoidasida</taxon>
        <taxon>Piroplasmida</taxon>
        <taxon>Babesiidae</taxon>
        <taxon>Babesia</taxon>
    </lineage>
</organism>
<evidence type="ECO:0000256" key="5">
    <source>
        <dbReference type="ARBA" id="ARBA00012059"/>
    </source>
</evidence>
<evidence type="ECO:0000256" key="4">
    <source>
        <dbReference type="ARBA" id="ARBA00011610"/>
    </source>
</evidence>
<evidence type="ECO:0000259" key="17">
    <source>
        <dbReference type="SMART" id="SM00645"/>
    </source>
</evidence>
<keyword evidence="16" id="KW-0812">Transmembrane</keyword>
<evidence type="ECO:0000313" key="18">
    <source>
        <dbReference type="EMBL" id="GIX61909.1"/>
    </source>
</evidence>
<dbReference type="PANTHER" id="PTHR12411">
    <property type="entry name" value="CYSTEINE PROTEASE FAMILY C1-RELATED"/>
    <property type="match status" value="1"/>
</dbReference>
<dbReference type="GO" id="GO:0006508">
    <property type="term" value="P:proteolysis"/>
    <property type="evidence" value="ECO:0007669"/>
    <property type="project" value="InterPro"/>
</dbReference>
<accession>A0AAV4LQ30</accession>
<dbReference type="EC" id="3.4.14.1" evidence="5"/>
<gene>
    <name evidence="18" type="ORF">BcabD6B2_13440</name>
</gene>
<dbReference type="GO" id="GO:0008234">
    <property type="term" value="F:cysteine-type peptidase activity"/>
    <property type="evidence" value="ECO:0007669"/>
    <property type="project" value="InterPro"/>
</dbReference>
<dbReference type="PROSITE" id="PS00639">
    <property type="entry name" value="THIOL_PROTEASE_HIS"/>
    <property type="match status" value="1"/>
</dbReference>
<dbReference type="InterPro" id="IPR025661">
    <property type="entry name" value="Pept_asp_AS"/>
</dbReference>
<dbReference type="SUPFAM" id="SSF54001">
    <property type="entry name" value="Cysteine proteinases"/>
    <property type="match status" value="1"/>
</dbReference>
<dbReference type="PROSITE" id="PS00139">
    <property type="entry name" value="THIOL_PROTEASE_CYS"/>
    <property type="match status" value="1"/>
</dbReference>
<keyword evidence="19" id="KW-1185">Reference proteome</keyword>
<evidence type="ECO:0000256" key="12">
    <source>
        <dbReference type="ARBA" id="ARBA00029779"/>
    </source>
</evidence>
<evidence type="ECO:0000256" key="16">
    <source>
        <dbReference type="SAM" id="Phobius"/>
    </source>
</evidence>
<evidence type="ECO:0000256" key="6">
    <source>
        <dbReference type="ARBA" id="ARBA00014709"/>
    </source>
</evidence>
<evidence type="ECO:0000256" key="9">
    <source>
        <dbReference type="ARBA" id="ARBA00023180"/>
    </source>
</evidence>
<reference evidence="18 19" key="1">
    <citation type="submission" date="2021-06" db="EMBL/GenBank/DDBJ databases">
        <title>Genome sequence of Babesia caballi.</title>
        <authorList>
            <person name="Yamagishi J."/>
            <person name="Kidaka T."/>
            <person name="Ochi A."/>
        </authorList>
    </citation>
    <scope>NUCLEOTIDE SEQUENCE [LARGE SCALE GENOMIC DNA]</scope>
    <source>
        <strain evidence="18">USDA-D6B2</strain>
    </source>
</reference>
<dbReference type="InterPro" id="IPR000169">
    <property type="entry name" value="Pept_cys_AS"/>
</dbReference>
<dbReference type="Pfam" id="PF00112">
    <property type="entry name" value="Peptidase_C1"/>
    <property type="match status" value="2"/>
</dbReference>
<comment type="similarity">
    <text evidence="3">Belongs to the peptidase C1 family.</text>
</comment>
<sequence>MIRDKCWVYRICAVVLVVYVTGVAPLARADLPIHALSSDVLGLWRILETATLHDEFQTCGSTLPNRNTENLRLGDYRRYLEGVYGDLREHVLELVDERYHRRSEVPPRNQWRYLAVRDPASGQGSIGRWTMVYDEGLDIDIGATRYFGFFKYTKIDSSDCPMVMDGKRAQAWPESFPGSQEDSNGKVACYRTKASEIGLGWVTHRVFKNGKPTYLYGCFYAEKVKREQRHSYVLDESAAATFGRVKPSSNLWVKKSYTQFTDLSPFRFLQLHKGVAFKSIHHSRMSGGSARDAPLLRRFMQTDVHSNDYYRELALPRQWSWGDSFNGETDDIQPFSQGQCGSCYAMASIYVLAKRSEILLRKLYPDKDWSAFPRPSVQDIVECSPFGQGCFGGFPFLVGKHLTELGVLDESASPYKMYGDTAPTCSAPRENPEHRLFAATYGYVGGCYECTTELEIMREVYHHGPVAVAIDAPQSLFSYNSGTSTLPAPAFAAGVYDDEPENHGSTCDLPLSGLNGALAHCAAHIPAGWEYTNHAIAIVGWGEEDIGGTPTKFWVCRNTWGNNWGVGGFFKIKRGVNLCGVESQAVYIDPDLTRGVAAELLKGKEALGVAEYPPAVHFERTPINHPLSVGVQQVEYDVDHLPVFRVDDEHEIPLGHLEVDAVRALVPAQREVEKPSAHVLVFVDGRVVEGVVLPEGILQIVLDGAQLVDEVVGDGFDRVLELSLLRQLQSGQHVLQRVLVDVVLVGYLCGQAFDVVHALCDNFDIELLAIREAAFDEHLPRSQQQDQLVEPEEPFVDAPQSFERVIRVDVVMGQQAARLFPRA</sequence>
<keyword evidence="16" id="KW-0472">Membrane</keyword>
<feature type="domain" description="Peptidase C1A papain C-terminal" evidence="17">
    <location>
        <begin position="315"/>
        <end position="589"/>
    </location>
</feature>
<evidence type="ECO:0000256" key="3">
    <source>
        <dbReference type="ARBA" id="ARBA00008455"/>
    </source>
</evidence>
<keyword evidence="16" id="KW-1133">Transmembrane helix</keyword>
<dbReference type="InterPro" id="IPR014882">
    <property type="entry name" value="CathepsinC_exc"/>
</dbReference>
<keyword evidence="9" id="KW-0325">Glycoprotein</keyword>
<evidence type="ECO:0000256" key="2">
    <source>
        <dbReference type="ARBA" id="ARBA00001923"/>
    </source>
</evidence>
<dbReference type="Pfam" id="PF08773">
    <property type="entry name" value="CathepsinC_exc"/>
    <property type="match status" value="1"/>
</dbReference>
<dbReference type="Gene3D" id="2.40.128.80">
    <property type="entry name" value="Cathepsin C, exclusion domain"/>
    <property type="match status" value="1"/>
</dbReference>
<name>A0AAV4LQ30_BABCB</name>
<dbReference type="InterPro" id="IPR038765">
    <property type="entry name" value="Papain-like_cys_pep_sf"/>
</dbReference>
<comment type="cofactor">
    <cofactor evidence="2">
        <name>chloride</name>
        <dbReference type="ChEBI" id="CHEBI:17996"/>
    </cofactor>
</comment>
<dbReference type="InterPro" id="IPR000668">
    <property type="entry name" value="Peptidase_C1A_C"/>
</dbReference>
<keyword evidence="10" id="KW-0868">Chloride</keyword>
<proteinExistence type="inferred from homology"/>
<keyword evidence="8" id="KW-1015">Disulfide bond</keyword>
<comment type="catalytic activity">
    <reaction evidence="1">
        <text>Release of an N-terminal dipeptide, Xaa-Yaa-|-Zaa-, except when Xaa is Arg or Lys, or Yaa or Zaa is Pro.</text>
        <dbReference type="EC" id="3.4.14.1"/>
    </reaction>
</comment>
<comment type="caution">
    <text evidence="18">The sequence shown here is derived from an EMBL/GenBank/DDBJ whole genome shotgun (WGS) entry which is preliminary data.</text>
</comment>
<dbReference type="InterPro" id="IPR025660">
    <property type="entry name" value="Pept_his_AS"/>
</dbReference>
<dbReference type="Proteomes" id="UP001497744">
    <property type="component" value="Unassembled WGS sequence"/>
</dbReference>
<dbReference type="InterPro" id="IPR013128">
    <property type="entry name" value="Peptidase_C1A"/>
</dbReference>
<comment type="subunit">
    <text evidence="4">Tetramer of heterotrimers consisting of exclusion domain, heavy- and light chains.</text>
</comment>
<evidence type="ECO:0000313" key="19">
    <source>
        <dbReference type="Proteomes" id="UP001497744"/>
    </source>
</evidence>
<comment type="function">
    <text evidence="15">Thiol protease. Has dipeptidylpeptidase activity. Active against a broad range of dipeptide substrates composed of both polar and hydrophobic amino acids. Proline cannot occupy the P1 position and arginine cannot occupy the P2 position of the substrate. Can act as both an exopeptidase and endopeptidase. Activates serine proteases such as elastase, cathepsin G and granzymes A and B.</text>
</comment>
<feature type="transmembrane region" description="Helical" evidence="16">
    <location>
        <begin position="7"/>
        <end position="27"/>
    </location>
</feature>